<evidence type="ECO:0000259" key="1">
    <source>
        <dbReference type="Pfam" id="PF08241"/>
    </source>
</evidence>
<protein>
    <recommendedName>
        <fullName evidence="1">Methyltransferase type 11 domain-containing protein</fullName>
    </recommendedName>
</protein>
<dbReference type="AlphaFoldDB" id="A0AAE0LB15"/>
<dbReference type="SUPFAM" id="SSF53335">
    <property type="entry name" value="S-adenosyl-L-methionine-dependent methyltransferases"/>
    <property type="match status" value="1"/>
</dbReference>
<accession>A0AAE0LB15</accession>
<comment type="caution">
    <text evidence="2">The sequence shown here is derived from an EMBL/GenBank/DDBJ whole genome shotgun (WGS) entry which is preliminary data.</text>
</comment>
<feature type="domain" description="Methyltransferase type 11" evidence="1">
    <location>
        <begin position="126"/>
        <end position="213"/>
    </location>
</feature>
<dbReference type="GO" id="GO:0008757">
    <property type="term" value="F:S-adenosylmethionine-dependent methyltransferase activity"/>
    <property type="evidence" value="ECO:0007669"/>
    <property type="project" value="InterPro"/>
</dbReference>
<name>A0AAE0LB15_9CHLO</name>
<evidence type="ECO:0000313" key="3">
    <source>
        <dbReference type="Proteomes" id="UP001190700"/>
    </source>
</evidence>
<dbReference type="InterPro" id="IPR013216">
    <property type="entry name" value="Methyltransf_11"/>
</dbReference>
<sequence>MRGLKHCLSWCVPPSPVVRVGNIILLSACLNVYLASATQQRTSHAHLRTSDHAAHVPWDTTQDRLQLGDQATFLPPKRLSLSAEHKSEAYSGVYDGVWGGAYPKLSCWACHFYGRLVELVQFHTVLDAGCGNGMGVRMLRGLKKNAYGVELSAAALAQDAPDLLKQGFVEQGSLRSLPFADNSFDAVLSGDVLEHIQPDMVDQVVSELIRVSRRHILLSISLKDTLDGLHTLLRPRWWWEKKFKQHGASVNFPLFKVLQRTNASIYPTPAPYLCQQPGSAAAGGKFDVCGVNDTWLVGLNTQGVVRNIKFMTISNGEVEPWYFVFRKDKKVHESI</sequence>
<dbReference type="EMBL" id="LGRX02005422">
    <property type="protein sequence ID" value="KAK3278462.1"/>
    <property type="molecule type" value="Genomic_DNA"/>
</dbReference>
<dbReference type="InterPro" id="IPR029063">
    <property type="entry name" value="SAM-dependent_MTases_sf"/>
</dbReference>
<dbReference type="Gene3D" id="3.40.50.150">
    <property type="entry name" value="Vaccinia Virus protein VP39"/>
    <property type="match status" value="1"/>
</dbReference>
<dbReference type="Proteomes" id="UP001190700">
    <property type="component" value="Unassembled WGS sequence"/>
</dbReference>
<keyword evidence="3" id="KW-1185">Reference proteome</keyword>
<reference evidence="2 3" key="1">
    <citation type="journal article" date="2015" name="Genome Biol. Evol.">
        <title>Comparative Genomics of a Bacterivorous Green Alga Reveals Evolutionary Causalities and Consequences of Phago-Mixotrophic Mode of Nutrition.</title>
        <authorList>
            <person name="Burns J.A."/>
            <person name="Paasch A."/>
            <person name="Narechania A."/>
            <person name="Kim E."/>
        </authorList>
    </citation>
    <scope>NUCLEOTIDE SEQUENCE [LARGE SCALE GENOMIC DNA]</scope>
    <source>
        <strain evidence="2 3">PLY_AMNH</strain>
    </source>
</reference>
<proteinExistence type="predicted"/>
<evidence type="ECO:0000313" key="2">
    <source>
        <dbReference type="EMBL" id="KAK3278462.1"/>
    </source>
</evidence>
<dbReference type="CDD" id="cd02440">
    <property type="entry name" value="AdoMet_MTases"/>
    <property type="match status" value="1"/>
</dbReference>
<gene>
    <name evidence="2" type="ORF">CYMTET_13602</name>
</gene>
<dbReference type="Pfam" id="PF08241">
    <property type="entry name" value="Methyltransf_11"/>
    <property type="match status" value="1"/>
</dbReference>
<organism evidence="2 3">
    <name type="scientific">Cymbomonas tetramitiformis</name>
    <dbReference type="NCBI Taxonomy" id="36881"/>
    <lineage>
        <taxon>Eukaryota</taxon>
        <taxon>Viridiplantae</taxon>
        <taxon>Chlorophyta</taxon>
        <taxon>Pyramimonadophyceae</taxon>
        <taxon>Pyramimonadales</taxon>
        <taxon>Pyramimonadaceae</taxon>
        <taxon>Cymbomonas</taxon>
    </lineage>
</organism>